<organism evidence="2">
    <name type="scientific">uncultured Friedmanniella sp</name>
    <dbReference type="NCBI Taxonomy" id="335381"/>
    <lineage>
        <taxon>Bacteria</taxon>
        <taxon>Bacillati</taxon>
        <taxon>Actinomycetota</taxon>
        <taxon>Actinomycetes</taxon>
        <taxon>Propionibacteriales</taxon>
        <taxon>Nocardioidaceae</taxon>
        <taxon>Friedmanniella</taxon>
        <taxon>environmental samples</taxon>
    </lineage>
</organism>
<feature type="non-terminal residue" evidence="2">
    <location>
        <position position="1"/>
    </location>
</feature>
<gene>
    <name evidence="2" type="ORF">AVDCRST_MAG48-712</name>
</gene>
<feature type="region of interest" description="Disordered" evidence="1">
    <location>
        <begin position="38"/>
        <end position="98"/>
    </location>
</feature>
<dbReference type="EMBL" id="CADCTS010000106">
    <property type="protein sequence ID" value="CAA9293208.1"/>
    <property type="molecule type" value="Genomic_DNA"/>
</dbReference>
<evidence type="ECO:0000313" key="2">
    <source>
        <dbReference type="EMBL" id="CAA9293208.1"/>
    </source>
</evidence>
<feature type="region of interest" description="Disordered" evidence="1">
    <location>
        <begin position="1"/>
        <end position="21"/>
    </location>
</feature>
<feature type="non-terminal residue" evidence="2">
    <location>
        <position position="98"/>
    </location>
</feature>
<name>A0A6J4K167_9ACTN</name>
<sequence>VGQPVGIGAAQPAVDQGRERAEAAGTLEDEVDHLLGDAEVVGHQQRPAQRDRLQRRGGRDRDQPAGRGDGLGHAAGGEADGPGRHLPALDQPGPQHVV</sequence>
<reference evidence="2" key="1">
    <citation type="submission" date="2020-02" db="EMBL/GenBank/DDBJ databases">
        <authorList>
            <person name="Meier V. D."/>
        </authorList>
    </citation>
    <scope>NUCLEOTIDE SEQUENCE</scope>
    <source>
        <strain evidence="2">AVDCRST_MAG48</strain>
    </source>
</reference>
<proteinExistence type="predicted"/>
<dbReference type="AlphaFoldDB" id="A0A6J4K167"/>
<protein>
    <submittedName>
        <fullName evidence="2">Uncharacterized protein</fullName>
    </submittedName>
</protein>
<accession>A0A6J4K167</accession>
<feature type="compositionally biased region" description="Basic and acidic residues" evidence="1">
    <location>
        <begin position="48"/>
        <end position="64"/>
    </location>
</feature>
<evidence type="ECO:0000256" key="1">
    <source>
        <dbReference type="SAM" id="MobiDB-lite"/>
    </source>
</evidence>
<feature type="compositionally biased region" description="Gly residues" evidence="1">
    <location>
        <begin position="67"/>
        <end position="80"/>
    </location>
</feature>